<dbReference type="InterPro" id="IPR004841">
    <property type="entry name" value="AA-permease/SLC12A_dom"/>
</dbReference>
<feature type="transmembrane region" description="Helical" evidence="5">
    <location>
        <begin position="138"/>
        <end position="157"/>
    </location>
</feature>
<feature type="transmembrane region" description="Helical" evidence="5">
    <location>
        <begin position="21"/>
        <end position="44"/>
    </location>
</feature>
<accession>A0A8J7GQW3</accession>
<dbReference type="PIRSF" id="PIRSF006060">
    <property type="entry name" value="AA_transporter"/>
    <property type="match status" value="1"/>
</dbReference>
<comment type="subcellular location">
    <subcellularLocation>
        <location evidence="1">Membrane</location>
        <topology evidence="1">Multi-pass membrane protein</topology>
    </subcellularLocation>
</comment>
<feature type="transmembrane region" description="Helical" evidence="5">
    <location>
        <begin position="413"/>
        <end position="436"/>
    </location>
</feature>
<dbReference type="Proteomes" id="UP000622552">
    <property type="component" value="Unassembled WGS sequence"/>
</dbReference>
<dbReference type="Pfam" id="PF00324">
    <property type="entry name" value="AA_permease"/>
    <property type="match status" value="1"/>
</dbReference>
<dbReference type="RefSeq" id="WP_197008068.1">
    <property type="nucleotide sequence ID" value="NZ_BONS01000013.1"/>
</dbReference>
<dbReference type="EMBL" id="JADOUF010000001">
    <property type="protein sequence ID" value="MBG6141683.1"/>
    <property type="molecule type" value="Genomic_DNA"/>
</dbReference>
<feature type="transmembrane region" description="Helical" evidence="5">
    <location>
        <begin position="373"/>
        <end position="401"/>
    </location>
</feature>
<dbReference type="Gene3D" id="1.20.1740.10">
    <property type="entry name" value="Amino acid/polyamine transporter I"/>
    <property type="match status" value="1"/>
</dbReference>
<evidence type="ECO:0000313" key="7">
    <source>
        <dbReference type="EMBL" id="MBG6141683.1"/>
    </source>
</evidence>
<feature type="transmembrane region" description="Helical" evidence="5">
    <location>
        <begin position="164"/>
        <end position="183"/>
    </location>
</feature>
<feature type="transmembrane region" description="Helical" evidence="5">
    <location>
        <begin position="448"/>
        <end position="468"/>
    </location>
</feature>
<keyword evidence="3 5" id="KW-1133">Transmembrane helix</keyword>
<evidence type="ECO:0000256" key="3">
    <source>
        <dbReference type="ARBA" id="ARBA00022989"/>
    </source>
</evidence>
<keyword evidence="8" id="KW-1185">Reference proteome</keyword>
<evidence type="ECO:0000256" key="4">
    <source>
        <dbReference type="ARBA" id="ARBA00023136"/>
    </source>
</evidence>
<dbReference type="InterPro" id="IPR050367">
    <property type="entry name" value="APC_superfamily"/>
</dbReference>
<evidence type="ECO:0000313" key="8">
    <source>
        <dbReference type="Proteomes" id="UP000622552"/>
    </source>
</evidence>
<evidence type="ECO:0000256" key="5">
    <source>
        <dbReference type="SAM" id="Phobius"/>
    </source>
</evidence>
<comment type="caution">
    <text evidence="7">The sequence shown here is derived from an EMBL/GenBank/DDBJ whole genome shotgun (WGS) entry which is preliminary data.</text>
</comment>
<keyword evidence="4 5" id="KW-0472">Membrane</keyword>
<keyword evidence="2 5" id="KW-0812">Transmembrane</keyword>
<gene>
    <name evidence="7" type="ORF">IW245_007877</name>
</gene>
<dbReference type="GO" id="GO:0055085">
    <property type="term" value="P:transmembrane transport"/>
    <property type="evidence" value="ECO:0007669"/>
    <property type="project" value="InterPro"/>
</dbReference>
<sequence>MSTTGRKRPDHVSQALASSRLGVPAVVFFVLSAAAPLTVVGGVITTGYAVTGITGLPLAFLAVAAVLVLFSVGYVAMARHVSNAGAFYTYVTRGLGRPAGIGAAWVALLAYNMMQVGLYGGFGFVAAPLLNDWFGVSLAWWVIALFSWALVAVLGVMRVDINGTILAFLLVAEIAVIVVYDAASLLNPAGNTVSYETLKPSNLFVSGLGALLVIAVTGFVGFEGAAVFAEETKNPRRTVPIATYVSVGIIATLYAVSAWAMTVATGPENIVNTSRENGPETIFLLAGAHLGTTAVHIGHALLLTSLIAAMISFHNTTARYAFALGRERVLPAAFGRTSRRSGAPKVGSLAQSALGLVVILGYAAAGLDPLTQLFFWAGTSGAFGVLLLITATSVAVIGFFSREPNGESAWRRLIAPGLAVLALSMMVVLSVSNFATLLGVEATSPLRWIVPALFPVAALIGVGWALVLKATRPDVYRSIGLGANSSIGRTGPSVLAPEAPVSPRVATEGAR</sequence>
<protein>
    <submittedName>
        <fullName evidence="7">Amino acid transporter</fullName>
    </submittedName>
</protein>
<feature type="transmembrane region" description="Helical" evidence="5">
    <location>
        <begin position="282"/>
        <end position="311"/>
    </location>
</feature>
<feature type="transmembrane region" description="Helical" evidence="5">
    <location>
        <begin position="98"/>
        <end position="118"/>
    </location>
</feature>
<feature type="transmembrane region" description="Helical" evidence="5">
    <location>
        <begin position="56"/>
        <end position="77"/>
    </location>
</feature>
<dbReference type="PANTHER" id="PTHR42770">
    <property type="entry name" value="AMINO ACID TRANSPORTER-RELATED"/>
    <property type="match status" value="1"/>
</dbReference>
<organism evidence="7 8">
    <name type="scientific">Longispora fulva</name>
    <dbReference type="NCBI Taxonomy" id="619741"/>
    <lineage>
        <taxon>Bacteria</taxon>
        <taxon>Bacillati</taxon>
        <taxon>Actinomycetota</taxon>
        <taxon>Actinomycetes</taxon>
        <taxon>Micromonosporales</taxon>
        <taxon>Micromonosporaceae</taxon>
        <taxon>Longispora</taxon>
    </lineage>
</organism>
<reference evidence="7" key="1">
    <citation type="submission" date="2020-11" db="EMBL/GenBank/DDBJ databases">
        <title>Sequencing the genomes of 1000 actinobacteria strains.</title>
        <authorList>
            <person name="Klenk H.-P."/>
        </authorList>
    </citation>
    <scope>NUCLEOTIDE SEQUENCE</scope>
    <source>
        <strain evidence="7">DSM 45356</strain>
    </source>
</reference>
<proteinExistence type="predicted"/>
<evidence type="ECO:0000256" key="1">
    <source>
        <dbReference type="ARBA" id="ARBA00004141"/>
    </source>
</evidence>
<evidence type="ECO:0000259" key="6">
    <source>
        <dbReference type="Pfam" id="PF00324"/>
    </source>
</evidence>
<feature type="domain" description="Amino acid permease/ SLC12A" evidence="6">
    <location>
        <begin position="50"/>
        <end position="442"/>
    </location>
</feature>
<feature type="transmembrane region" description="Helical" evidence="5">
    <location>
        <begin position="203"/>
        <end position="229"/>
    </location>
</feature>
<feature type="transmembrane region" description="Helical" evidence="5">
    <location>
        <begin position="346"/>
        <end position="367"/>
    </location>
</feature>
<name>A0A8J7GQW3_9ACTN</name>
<feature type="transmembrane region" description="Helical" evidence="5">
    <location>
        <begin position="241"/>
        <end position="262"/>
    </location>
</feature>
<dbReference type="AlphaFoldDB" id="A0A8J7GQW3"/>
<dbReference type="PANTHER" id="PTHR42770:SF16">
    <property type="entry name" value="AMINO ACID PERMEASE"/>
    <property type="match status" value="1"/>
</dbReference>
<evidence type="ECO:0000256" key="2">
    <source>
        <dbReference type="ARBA" id="ARBA00022692"/>
    </source>
</evidence>
<dbReference type="GO" id="GO:0016020">
    <property type="term" value="C:membrane"/>
    <property type="evidence" value="ECO:0007669"/>
    <property type="project" value="UniProtKB-SubCell"/>
</dbReference>